<gene>
    <name evidence="2" type="ORF">HINF_LOCUS37657</name>
</gene>
<sequence>MSFNLSLFIHFTPDAKSVPISYAVQTIQPKQGEQFHQRLPYKQEMQEINYFGKTDHISKFAMLLLQEDKNQLNKNIIQLHNYLETSFNVGYKDNKDAKAALEKAAIELKKDIINIQNEFQKIAVKAENIVTIVGAIFVNQDYQSLLMYKLTPNKIPLTLISCTNTQTDKLSRYQYKLANYLSCQSENIIIKIKSGIAVGKQVEMIELQPGQEQTIIMSVYDGSIEVE</sequence>
<protein>
    <submittedName>
        <fullName evidence="2">Hypothetical_protein</fullName>
    </submittedName>
</protein>
<feature type="coiled-coil region" evidence="1">
    <location>
        <begin position="91"/>
        <end position="118"/>
    </location>
</feature>
<evidence type="ECO:0000256" key="1">
    <source>
        <dbReference type="SAM" id="Coils"/>
    </source>
</evidence>
<dbReference type="EMBL" id="CAXDID020000141">
    <property type="protein sequence ID" value="CAL6039029.1"/>
    <property type="molecule type" value="Genomic_DNA"/>
</dbReference>
<keyword evidence="1" id="KW-0175">Coiled coil</keyword>
<evidence type="ECO:0000313" key="2">
    <source>
        <dbReference type="EMBL" id="CAL6039029.1"/>
    </source>
</evidence>
<name>A0ABP1JHL8_9EUKA</name>
<accession>A0ABP1JHL8</accession>
<evidence type="ECO:0000313" key="3">
    <source>
        <dbReference type="Proteomes" id="UP001642409"/>
    </source>
</evidence>
<proteinExistence type="predicted"/>
<organism evidence="2 3">
    <name type="scientific">Hexamita inflata</name>
    <dbReference type="NCBI Taxonomy" id="28002"/>
    <lineage>
        <taxon>Eukaryota</taxon>
        <taxon>Metamonada</taxon>
        <taxon>Diplomonadida</taxon>
        <taxon>Hexamitidae</taxon>
        <taxon>Hexamitinae</taxon>
        <taxon>Hexamita</taxon>
    </lineage>
</organism>
<comment type="caution">
    <text evidence="2">The sequence shown here is derived from an EMBL/GenBank/DDBJ whole genome shotgun (WGS) entry which is preliminary data.</text>
</comment>
<dbReference type="Proteomes" id="UP001642409">
    <property type="component" value="Unassembled WGS sequence"/>
</dbReference>
<reference evidence="2 3" key="1">
    <citation type="submission" date="2024-07" db="EMBL/GenBank/DDBJ databases">
        <authorList>
            <person name="Akdeniz Z."/>
        </authorList>
    </citation>
    <scope>NUCLEOTIDE SEQUENCE [LARGE SCALE GENOMIC DNA]</scope>
</reference>
<keyword evidence="3" id="KW-1185">Reference proteome</keyword>